<proteinExistence type="predicted"/>
<evidence type="ECO:0000313" key="3">
    <source>
        <dbReference type="Proteomes" id="UP000192801"/>
    </source>
</evidence>
<organism evidence="2 3">
    <name type="scientific">Mycolicibacterium insubricum</name>
    <dbReference type="NCBI Taxonomy" id="444597"/>
    <lineage>
        <taxon>Bacteria</taxon>
        <taxon>Bacillati</taxon>
        <taxon>Actinomycetota</taxon>
        <taxon>Actinomycetes</taxon>
        <taxon>Mycobacteriales</taxon>
        <taxon>Mycobacteriaceae</taxon>
        <taxon>Mycolicibacterium</taxon>
    </lineage>
</organism>
<reference evidence="2 3" key="1">
    <citation type="submission" date="2016-12" db="EMBL/GenBank/DDBJ databases">
        <title>The new phylogeny of genus Mycobacterium.</title>
        <authorList>
            <person name="Tortoli E."/>
            <person name="Trovato A."/>
            <person name="Cirillo D.M."/>
        </authorList>
    </citation>
    <scope>NUCLEOTIDE SEQUENCE [LARGE SCALE GENOMIC DNA]</scope>
    <source>
        <strain evidence="2 3">DSM 45130</strain>
    </source>
</reference>
<comment type="caution">
    <text evidence="2">The sequence shown here is derived from an EMBL/GenBank/DDBJ whole genome shotgun (WGS) entry which is preliminary data.</text>
</comment>
<dbReference type="STRING" id="444597.BST26_15765"/>
<dbReference type="EMBL" id="MVHS01000043">
    <property type="protein sequence ID" value="ORA67391.1"/>
    <property type="molecule type" value="Genomic_DNA"/>
</dbReference>
<evidence type="ECO:0000256" key="1">
    <source>
        <dbReference type="SAM" id="MobiDB-lite"/>
    </source>
</evidence>
<feature type="compositionally biased region" description="Pro residues" evidence="1">
    <location>
        <begin position="41"/>
        <end position="52"/>
    </location>
</feature>
<gene>
    <name evidence="2" type="ORF">BST26_15765</name>
</gene>
<dbReference type="AlphaFoldDB" id="A0A1X0D4Q9"/>
<protein>
    <submittedName>
        <fullName evidence="2">Uncharacterized protein</fullName>
    </submittedName>
</protein>
<feature type="region of interest" description="Disordered" evidence="1">
    <location>
        <begin position="30"/>
        <end position="52"/>
    </location>
</feature>
<evidence type="ECO:0000313" key="2">
    <source>
        <dbReference type="EMBL" id="ORA67391.1"/>
    </source>
</evidence>
<name>A0A1X0D4Q9_9MYCO</name>
<keyword evidence="3" id="KW-1185">Reference proteome</keyword>
<accession>A0A1X0D4Q9</accession>
<sequence>MLAPRPTFSSVAKPSAAIHVHIDRIEIQGAPPAPVGAAAPAPAPVPPGPPGAAAPAVLSLADYLRGSRATGPGQT</sequence>
<dbReference type="Proteomes" id="UP000192801">
    <property type="component" value="Unassembled WGS sequence"/>
</dbReference>